<evidence type="ECO:0000259" key="4">
    <source>
        <dbReference type="PROSITE" id="PS50109"/>
    </source>
</evidence>
<dbReference type="InterPro" id="IPR003018">
    <property type="entry name" value="GAF"/>
</dbReference>
<dbReference type="InterPro" id="IPR036890">
    <property type="entry name" value="HATPase_C_sf"/>
</dbReference>
<dbReference type="InterPro" id="IPR005467">
    <property type="entry name" value="His_kinase_dom"/>
</dbReference>
<keyword evidence="3" id="KW-0597">Phosphoprotein</keyword>
<dbReference type="PANTHER" id="PTHR43102">
    <property type="entry name" value="SLR1143 PROTEIN"/>
    <property type="match status" value="1"/>
</dbReference>
<dbReference type="Pfam" id="PF00512">
    <property type="entry name" value="HisKA"/>
    <property type="match status" value="1"/>
</dbReference>
<dbReference type="InterPro" id="IPR003594">
    <property type="entry name" value="HATPase_dom"/>
</dbReference>
<dbReference type="STRING" id="1150600.ADIARSV_1763"/>
<dbReference type="eggNOG" id="COG2205">
    <property type="taxonomic scope" value="Bacteria"/>
</dbReference>
<organism evidence="5 6">
    <name type="scientific">Arcticibacter svalbardensis MN12-7</name>
    <dbReference type="NCBI Taxonomy" id="1150600"/>
    <lineage>
        <taxon>Bacteria</taxon>
        <taxon>Pseudomonadati</taxon>
        <taxon>Bacteroidota</taxon>
        <taxon>Sphingobacteriia</taxon>
        <taxon>Sphingobacteriales</taxon>
        <taxon>Sphingobacteriaceae</taxon>
        <taxon>Arcticibacter</taxon>
    </lineage>
</organism>
<dbReference type="PANTHER" id="PTHR43102:SF2">
    <property type="entry name" value="GAF DOMAIN-CONTAINING PROTEIN"/>
    <property type="match status" value="1"/>
</dbReference>
<dbReference type="SMART" id="SM00388">
    <property type="entry name" value="HisKA"/>
    <property type="match status" value="1"/>
</dbReference>
<evidence type="ECO:0000256" key="2">
    <source>
        <dbReference type="ARBA" id="ARBA00012438"/>
    </source>
</evidence>
<dbReference type="Pfam" id="PF01590">
    <property type="entry name" value="GAF"/>
    <property type="match status" value="1"/>
</dbReference>
<evidence type="ECO:0000256" key="1">
    <source>
        <dbReference type="ARBA" id="ARBA00000085"/>
    </source>
</evidence>
<dbReference type="AlphaFoldDB" id="R9GTP8"/>
<dbReference type="SMART" id="SM00387">
    <property type="entry name" value="HATPase_c"/>
    <property type="match status" value="1"/>
</dbReference>
<dbReference type="Pfam" id="PF02518">
    <property type="entry name" value="HATPase_c"/>
    <property type="match status" value="1"/>
</dbReference>
<accession>R9GTP8</accession>
<dbReference type="CDD" id="cd00082">
    <property type="entry name" value="HisKA"/>
    <property type="match status" value="1"/>
</dbReference>
<keyword evidence="6" id="KW-1185">Reference proteome</keyword>
<dbReference type="SUPFAM" id="SSF47384">
    <property type="entry name" value="Homodimeric domain of signal transducing histidine kinase"/>
    <property type="match status" value="1"/>
</dbReference>
<dbReference type="Gene3D" id="3.30.565.10">
    <property type="entry name" value="Histidine kinase-like ATPase, C-terminal domain"/>
    <property type="match status" value="1"/>
</dbReference>
<dbReference type="PRINTS" id="PR00344">
    <property type="entry name" value="BCTRLSENSOR"/>
</dbReference>
<sequence>MSPLPLSNNEEDRLAALESYHIFDTGEEKDFDALTSLASAICQIPIALITFINEKHQWFKSHHGTNLTENLRELSFCTHAIASSDEIMIVPDAALDERFADNPMVTGPTKLAFYAGVPLINEDGHALGTLCVLDQQTHNLSVDQIEALKTLAKQVVDKIELRRKMLILERTNQNLLNSNMIIQKFASMAAHDIKNPLSSILLTSQALKIRHEKIQDDGCLKLVDMNISATKTLLELVDDMLAYSQSPSLLLEKKQNFELNNIILKVLELISIPENVEIILPQERHQLHLSFIAFEQIMINLLSNAIRYNNKEKGTIKIRYQEDEDFYRFEIEDNGIGISEQYHEKIFDSNFTLKIADRYDNMGSGIGLSTVKDLISALKGTIYLESTPGEGTTFFITIKK</sequence>
<dbReference type="EC" id="2.7.13.3" evidence="2"/>
<evidence type="ECO:0000313" key="5">
    <source>
        <dbReference type="EMBL" id="EOR95063.1"/>
    </source>
</evidence>
<dbReference type="InterPro" id="IPR029016">
    <property type="entry name" value="GAF-like_dom_sf"/>
</dbReference>
<reference evidence="5 6" key="1">
    <citation type="journal article" date="2013" name="Genome Announc.">
        <title>Draft Genome Sequence of Arcticibacter svalbardensis Strain MN12-7T, a Member of the Family Sphingobacteriaceae Isolated from an Arctic Soil Sample.</title>
        <authorList>
            <person name="Shivaji S."/>
            <person name="Ara S."/>
            <person name="Prasad S."/>
            <person name="Manasa B.P."/>
            <person name="Begum Z."/>
            <person name="Singh A."/>
            <person name="Kumar Pinnaka A."/>
        </authorList>
    </citation>
    <scope>NUCLEOTIDE SEQUENCE [LARGE SCALE GENOMIC DNA]</scope>
    <source>
        <strain evidence="5 6">MN12-7</strain>
    </source>
</reference>
<feature type="domain" description="Histidine kinase" evidence="4">
    <location>
        <begin position="188"/>
        <end position="400"/>
    </location>
</feature>
<proteinExistence type="predicted"/>
<dbReference type="SMART" id="SM00065">
    <property type="entry name" value="GAF"/>
    <property type="match status" value="1"/>
</dbReference>
<dbReference type="SUPFAM" id="SSF55781">
    <property type="entry name" value="GAF domain-like"/>
    <property type="match status" value="1"/>
</dbReference>
<evidence type="ECO:0000256" key="3">
    <source>
        <dbReference type="ARBA" id="ARBA00022553"/>
    </source>
</evidence>
<dbReference type="SUPFAM" id="SSF55874">
    <property type="entry name" value="ATPase domain of HSP90 chaperone/DNA topoisomerase II/histidine kinase"/>
    <property type="match status" value="1"/>
</dbReference>
<dbReference type="PROSITE" id="PS50109">
    <property type="entry name" value="HIS_KIN"/>
    <property type="match status" value="1"/>
</dbReference>
<dbReference type="Proteomes" id="UP000014174">
    <property type="component" value="Unassembled WGS sequence"/>
</dbReference>
<comment type="caution">
    <text evidence="5">The sequence shown here is derived from an EMBL/GenBank/DDBJ whole genome shotgun (WGS) entry which is preliminary data.</text>
</comment>
<dbReference type="InterPro" id="IPR036097">
    <property type="entry name" value="HisK_dim/P_sf"/>
</dbReference>
<dbReference type="RefSeq" id="WP_016194999.1">
    <property type="nucleotide sequence ID" value="NZ_AQPN01000068.1"/>
</dbReference>
<dbReference type="Gene3D" id="1.10.287.130">
    <property type="match status" value="1"/>
</dbReference>
<comment type="catalytic activity">
    <reaction evidence="1">
        <text>ATP + protein L-histidine = ADP + protein N-phospho-L-histidine.</text>
        <dbReference type="EC" id="2.7.13.3"/>
    </reaction>
</comment>
<gene>
    <name evidence="5" type="ORF">ADIARSV_1763</name>
</gene>
<dbReference type="InterPro" id="IPR003661">
    <property type="entry name" value="HisK_dim/P_dom"/>
</dbReference>
<protein>
    <recommendedName>
        <fullName evidence="2">histidine kinase</fullName>
        <ecNumber evidence="2">2.7.13.3</ecNumber>
    </recommendedName>
</protein>
<dbReference type="GO" id="GO:0000155">
    <property type="term" value="F:phosphorelay sensor kinase activity"/>
    <property type="evidence" value="ECO:0007669"/>
    <property type="project" value="InterPro"/>
</dbReference>
<dbReference type="InterPro" id="IPR004358">
    <property type="entry name" value="Sig_transdc_His_kin-like_C"/>
</dbReference>
<dbReference type="EMBL" id="AQPN01000068">
    <property type="protein sequence ID" value="EOR95063.1"/>
    <property type="molecule type" value="Genomic_DNA"/>
</dbReference>
<name>R9GTP8_9SPHI</name>
<dbReference type="Gene3D" id="3.30.450.40">
    <property type="match status" value="1"/>
</dbReference>
<evidence type="ECO:0000313" key="6">
    <source>
        <dbReference type="Proteomes" id="UP000014174"/>
    </source>
</evidence>
<dbReference type="OrthoDB" id="9811889at2"/>